<feature type="transmembrane region" description="Helical" evidence="5">
    <location>
        <begin position="12"/>
        <end position="31"/>
    </location>
</feature>
<comment type="caution">
    <text evidence="7">The sequence shown here is derived from an EMBL/GenBank/DDBJ whole genome shotgun (WGS) entry which is preliminary data.</text>
</comment>
<feature type="transmembrane region" description="Helical" evidence="5">
    <location>
        <begin position="69"/>
        <end position="87"/>
    </location>
</feature>
<evidence type="ECO:0000256" key="4">
    <source>
        <dbReference type="ARBA" id="ARBA00023136"/>
    </source>
</evidence>
<keyword evidence="4 5" id="KW-0472">Membrane</keyword>
<dbReference type="GO" id="GO:0008610">
    <property type="term" value="P:lipid biosynthetic process"/>
    <property type="evidence" value="ECO:0007669"/>
    <property type="project" value="InterPro"/>
</dbReference>
<evidence type="ECO:0000256" key="1">
    <source>
        <dbReference type="ARBA" id="ARBA00004370"/>
    </source>
</evidence>
<proteinExistence type="predicted"/>
<organism evidence="7 8">
    <name type="scientific">Pseudohalioglobus sediminis</name>
    <dbReference type="NCBI Taxonomy" id="2606449"/>
    <lineage>
        <taxon>Bacteria</taxon>
        <taxon>Pseudomonadati</taxon>
        <taxon>Pseudomonadota</taxon>
        <taxon>Gammaproteobacteria</taxon>
        <taxon>Cellvibrionales</taxon>
        <taxon>Halieaceae</taxon>
        <taxon>Pseudohalioglobus</taxon>
    </lineage>
</organism>
<protein>
    <submittedName>
        <fullName evidence="7">Sterol desaturase family protein</fullName>
    </submittedName>
</protein>
<evidence type="ECO:0000256" key="2">
    <source>
        <dbReference type="ARBA" id="ARBA00022692"/>
    </source>
</evidence>
<dbReference type="EMBL" id="VTUX01000002">
    <property type="protein sequence ID" value="KAA1193213.1"/>
    <property type="molecule type" value="Genomic_DNA"/>
</dbReference>
<dbReference type="RefSeq" id="WP_149610320.1">
    <property type="nucleotide sequence ID" value="NZ_VTUX01000002.1"/>
</dbReference>
<dbReference type="AlphaFoldDB" id="A0A5B0X1R1"/>
<dbReference type="InterPro" id="IPR006694">
    <property type="entry name" value="Fatty_acid_hydroxylase"/>
</dbReference>
<keyword evidence="3 5" id="KW-1133">Transmembrane helix</keyword>
<dbReference type="Proteomes" id="UP000323708">
    <property type="component" value="Unassembled WGS sequence"/>
</dbReference>
<dbReference type="GO" id="GO:0016491">
    <property type="term" value="F:oxidoreductase activity"/>
    <property type="evidence" value="ECO:0007669"/>
    <property type="project" value="InterPro"/>
</dbReference>
<dbReference type="GO" id="GO:0016020">
    <property type="term" value="C:membrane"/>
    <property type="evidence" value="ECO:0007669"/>
    <property type="project" value="UniProtKB-SubCell"/>
</dbReference>
<sequence>MSSIIEHYDWLAGLVTVVGIIAVTVLGRAIAFRIPAIAAARAADKAQNIDKWRNKASKYRPRVQPSQKIGLGLTLGFYILVQPFIVTLDAEPIWKILLDSFLILMVYDFFYYLIHRFLFHGQGYFRRVHAVHHQARSRVSSIDSHLLHPWELFIGVALFYVVTVVMALVNGGPFHVATIVITSVIYTQLNQINHCRIDLHTAPWKTLNWIAMKHDAHHLDMHRGNYATITLLYDWLFGTLETHPMELEGKTAAQTGG</sequence>
<evidence type="ECO:0000259" key="6">
    <source>
        <dbReference type="Pfam" id="PF04116"/>
    </source>
</evidence>
<reference evidence="7 8" key="1">
    <citation type="submission" date="2019-09" db="EMBL/GenBank/DDBJ databases">
        <authorList>
            <person name="Chen X.-Y."/>
        </authorList>
    </citation>
    <scope>NUCLEOTIDE SEQUENCE [LARGE SCALE GENOMIC DNA]</scope>
    <source>
        <strain evidence="7 8">NY5</strain>
    </source>
</reference>
<gene>
    <name evidence="7" type="ORF">F0M18_05055</name>
</gene>
<evidence type="ECO:0000256" key="5">
    <source>
        <dbReference type="SAM" id="Phobius"/>
    </source>
</evidence>
<comment type="subcellular location">
    <subcellularLocation>
        <location evidence="1">Membrane</location>
    </subcellularLocation>
</comment>
<name>A0A5B0X1R1_9GAMM</name>
<dbReference type="GO" id="GO:0005506">
    <property type="term" value="F:iron ion binding"/>
    <property type="evidence" value="ECO:0007669"/>
    <property type="project" value="InterPro"/>
</dbReference>
<evidence type="ECO:0000313" key="7">
    <source>
        <dbReference type="EMBL" id="KAA1193213.1"/>
    </source>
</evidence>
<dbReference type="InterPro" id="IPR050307">
    <property type="entry name" value="Sterol_Desaturase_Related"/>
</dbReference>
<dbReference type="PANTHER" id="PTHR11863">
    <property type="entry name" value="STEROL DESATURASE"/>
    <property type="match status" value="1"/>
</dbReference>
<feature type="domain" description="Fatty acid hydroxylase" evidence="6">
    <location>
        <begin position="101"/>
        <end position="239"/>
    </location>
</feature>
<evidence type="ECO:0000256" key="3">
    <source>
        <dbReference type="ARBA" id="ARBA00022989"/>
    </source>
</evidence>
<keyword evidence="8" id="KW-1185">Reference proteome</keyword>
<keyword evidence="2 5" id="KW-0812">Transmembrane</keyword>
<dbReference type="Pfam" id="PF04116">
    <property type="entry name" value="FA_hydroxylase"/>
    <property type="match status" value="1"/>
</dbReference>
<feature type="transmembrane region" description="Helical" evidence="5">
    <location>
        <begin position="93"/>
        <end position="114"/>
    </location>
</feature>
<feature type="transmembrane region" description="Helical" evidence="5">
    <location>
        <begin position="146"/>
        <end position="169"/>
    </location>
</feature>
<evidence type="ECO:0000313" key="8">
    <source>
        <dbReference type="Proteomes" id="UP000323708"/>
    </source>
</evidence>
<accession>A0A5B0X1R1</accession>